<evidence type="ECO:0000313" key="2">
    <source>
        <dbReference type="Proteomes" id="UP001275084"/>
    </source>
</evidence>
<reference evidence="1" key="1">
    <citation type="journal article" date="2023" name="Mol. Phylogenet. Evol.">
        <title>Genome-scale phylogeny and comparative genomics of the fungal order Sordariales.</title>
        <authorList>
            <person name="Hensen N."/>
            <person name="Bonometti L."/>
            <person name="Westerberg I."/>
            <person name="Brannstrom I.O."/>
            <person name="Guillou S."/>
            <person name="Cros-Aarteil S."/>
            <person name="Calhoun S."/>
            <person name="Haridas S."/>
            <person name="Kuo A."/>
            <person name="Mondo S."/>
            <person name="Pangilinan J."/>
            <person name="Riley R."/>
            <person name="LaButti K."/>
            <person name="Andreopoulos B."/>
            <person name="Lipzen A."/>
            <person name="Chen C."/>
            <person name="Yan M."/>
            <person name="Daum C."/>
            <person name="Ng V."/>
            <person name="Clum A."/>
            <person name="Steindorff A."/>
            <person name="Ohm R.A."/>
            <person name="Martin F."/>
            <person name="Silar P."/>
            <person name="Natvig D.O."/>
            <person name="Lalanne C."/>
            <person name="Gautier V."/>
            <person name="Ament-Velasquez S.L."/>
            <person name="Kruys A."/>
            <person name="Hutchinson M.I."/>
            <person name="Powell A.J."/>
            <person name="Barry K."/>
            <person name="Miller A.N."/>
            <person name="Grigoriev I.V."/>
            <person name="Debuchy R."/>
            <person name="Gladieux P."/>
            <person name="Hiltunen Thoren M."/>
            <person name="Johannesson H."/>
        </authorList>
    </citation>
    <scope>NUCLEOTIDE SEQUENCE</scope>
    <source>
        <strain evidence="1">CBS 955.72</strain>
    </source>
</reference>
<dbReference type="Gene3D" id="3.30.710.10">
    <property type="entry name" value="Potassium Channel Kv1.1, Chain A"/>
    <property type="match status" value="1"/>
</dbReference>
<gene>
    <name evidence="1" type="ORF">B0T25DRAFT_570347</name>
</gene>
<protein>
    <recommendedName>
        <fullName evidence="3">BTB domain-containing protein</fullName>
    </recommendedName>
</protein>
<reference evidence="1" key="2">
    <citation type="submission" date="2023-06" db="EMBL/GenBank/DDBJ databases">
        <authorList>
            <consortium name="Lawrence Berkeley National Laboratory"/>
            <person name="Haridas S."/>
            <person name="Hensen N."/>
            <person name="Bonometti L."/>
            <person name="Westerberg I."/>
            <person name="Brannstrom I.O."/>
            <person name="Guillou S."/>
            <person name="Cros-Aarteil S."/>
            <person name="Calhoun S."/>
            <person name="Kuo A."/>
            <person name="Mondo S."/>
            <person name="Pangilinan J."/>
            <person name="Riley R."/>
            <person name="Labutti K."/>
            <person name="Andreopoulos B."/>
            <person name="Lipzen A."/>
            <person name="Chen C."/>
            <person name="Yanf M."/>
            <person name="Daum C."/>
            <person name="Ng V."/>
            <person name="Clum A."/>
            <person name="Steindorff A."/>
            <person name="Ohm R."/>
            <person name="Martin F."/>
            <person name="Silar P."/>
            <person name="Natvig D."/>
            <person name="Lalanne C."/>
            <person name="Gautier V."/>
            <person name="Ament-Velasquez S.L."/>
            <person name="Kruys A."/>
            <person name="Hutchinson M.I."/>
            <person name="Powell A.J."/>
            <person name="Barry K."/>
            <person name="Miller A.N."/>
            <person name="Grigoriev I.V."/>
            <person name="Debuchy R."/>
            <person name="Gladieux P."/>
            <person name="Thoren M.H."/>
            <person name="Johannesson H."/>
        </authorList>
    </citation>
    <scope>NUCLEOTIDE SEQUENCE</scope>
    <source>
        <strain evidence="1">CBS 955.72</strain>
    </source>
</reference>
<dbReference type="EMBL" id="JAUIQD010000005">
    <property type="protein sequence ID" value="KAK3349743.1"/>
    <property type="molecule type" value="Genomic_DNA"/>
</dbReference>
<accession>A0AAJ0HF79</accession>
<dbReference type="Proteomes" id="UP001275084">
    <property type="component" value="Unassembled WGS sequence"/>
</dbReference>
<proteinExistence type="predicted"/>
<sequence length="344" mass="38134">MSLTFGLPSSSTYTFSGISDTIITLTGPNSPFTVWDQPGSVEPKPTADNDTNSPLLFQVYSKNLIQASQVFKAALTGGWKESSPGDVVNSNGEYMINTKGWDPEALSITLNAIHGRTKAIPSTISLKMLCKIAVLVDYYKLHDALSFFASVWIKTLHDSLPICYKRDLILWICVSSMFGNVTILESVTKIAIKESPEKLQTLGLPIPNKISVNYHREKLFKQLTNLLDKVKEDLLEDIGGCSFECRSLLLSALTKQMYNRGYSYLGTTYSRVSASDTITKMGELHSPSKDWHKPSLRKCNTCKISLPGLLAGPLEEIANSICRLGLEDSWDGMEYGKLKKEERA</sequence>
<keyword evidence="2" id="KW-1185">Reference proteome</keyword>
<name>A0AAJ0HF79_9PEZI</name>
<dbReference type="AlphaFoldDB" id="A0AAJ0HF79"/>
<evidence type="ECO:0000313" key="1">
    <source>
        <dbReference type="EMBL" id="KAK3349743.1"/>
    </source>
</evidence>
<evidence type="ECO:0008006" key="3">
    <source>
        <dbReference type="Google" id="ProtNLM"/>
    </source>
</evidence>
<comment type="caution">
    <text evidence="1">The sequence shown here is derived from an EMBL/GenBank/DDBJ whole genome shotgun (WGS) entry which is preliminary data.</text>
</comment>
<organism evidence="1 2">
    <name type="scientific">Lasiosphaeria hispida</name>
    <dbReference type="NCBI Taxonomy" id="260671"/>
    <lineage>
        <taxon>Eukaryota</taxon>
        <taxon>Fungi</taxon>
        <taxon>Dikarya</taxon>
        <taxon>Ascomycota</taxon>
        <taxon>Pezizomycotina</taxon>
        <taxon>Sordariomycetes</taxon>
        <taxon>Sordariomycetidae</taxon>
        <taxon>Sordariales</taxon>
        <taxon>Lasiosphaeriaceae</taxon>
        <taxon>Lasiosphaeria</taxon>
    </lineage>
</organism>
<dbReference type="InterPro" id="IPR011333">
    <property type="entry name" value="SKP1/BTB/POZ_sf"/>
</dbReference>